<dbReference type="InterPro" id="IPR001932">
    <property type="entry name" value="PPM-type_phosphatase-like_dom"/>
</dbReference>
<gene>
    <name evidence="2" type="ORF">ELS82_05755</name>
</gene>
<dbReference type="InterPro" id="IPR039248">
    <property type="entry name" value="Ptase_RsbX"/>
</dbReference>
<evidence type="ECO:0000313" key="3">
    <source>
        <dbReference type="Proteomes" id="UP000297753"/>
    </source>
</evidence>
<dbReference type="Proteomes" id="UP000297753">
    <property type="component" value="Unassembled WGS sequence"/>
</dbReference>
<sequence length="194" mass="21401">MGFEYSVHCLPYQGELETGDGYYVARVGDDLLVVIIDVLGHGPEAASLARSIEVTLEQIACKDIKGMMSDLHQKLSGTLGAAITVVYFDSGSQEARGIGIGNTLVRQLGQNYRSFSAQAGIVGELMPTLRPFEFRFEFDETYLFTTDGVKENIDPTEVEFANGKALDYLSSFFVRSFSKSYDDATAILVRYCNE</sequence>
<dbReference type="PANTHER" id="PTHR35801:SF1">
    <property type="entry name" value="PHOSPHOSERINE PHOSPHATASE RSBX"/>
    <property type="match status" value="1"/>
</dbReference>
<organism evidence="2 3">
    <name type="scientific">Vibrio ouci</name>
    <dbReference type="NCBI Taxonomy" id="2499078"/>
    <lineage>
        <taxon>Bacteria</taxon>
        <taxon>Pseudomonadati</taxon>
        <taxon>Pseudomonadota</taxon>
        <taxon>Gammaproteobacteria</taxon>
        <taxon>Vibrionales</taxon>
        <taxon>Vibrionaceae</taxon>
        <taxon>Vibrio</taxon>
    </lineage>
</organism>
<evidence type="ECO:0000259" key="1">
    <source>
        <dbReference type="SMART" id="SM00331"/>
    </source>
</evidence>
<name>A0A4Y8WJ65_9VIBR</name>
<dbReference type="Gene3D" id="3.60.40.10">
    <property type="entry name" value="PPM-type phosphatase domain"/>
    <property type="match status" value="1"/>
</dbReference>
<dbReference type="EMBL" id="SATR01000005">
    <property type="protein sequence ID" value="TFH92696.1"/>
    <property type="molecule type" value="Genomic_DNA"/>
</dbReference>
<dbReference type="SMART" id="SM00331">
    <property type="entry name" value="PP2C_SIG"/>
    <property type="match status" value="1"/>
</dbReference>
<dbReference type="SUPFAM" id="SSF81606">
    <property type="entry name" value="PP2C-like"/>
    <property type="match status" value="1"/>
</dbReference>
<dbReference type="PANTHER" id="PTHR35801">
    <property type="entry name" value="PHOSPHOSERINE PHOSPHATASE RSBX"/>
    <property type="match status" value="1"/>
</dbReference>
<keyword evidence="3" id="KW-1185">Reference proteome</keyword>
<dbReference type="RefSeq" id="WP_134834617.1">
    <property type="nucleotide sequence ID" value="NZ_SATR01000005.1"/>
</dbReference>
<comment type="caution">
    <text evidence="2">The sequence shown here is derived from an EMBL/GenBank/DDBJ whole genome shotgun (WGS) entry which is preliminary data.</text>
</comment>
<protein>
    <submittedName>
        <fullName evidence="2">Serine/threonine protein phosphatase</fullName>
    </submittedName>
</protein>
<dbReference type="AlphaFoldDB" id="A0A4Y8WJ65"/>
<reference evidence="2 3" key="1">
    <citation type="submission" date="2019-01" db="EMBL/GenBank/DDBJ databases">
        <title>Vibrio BEI176 sp. nov, a marine bacterium isolated from China: eastern marignal seas.</title>
        <authorList>
            <person name="Li B."/>
        </authorList>
    </citation>
    <scope>NUCLEOTIDE SEQUENCE [LARGE SCALE GENOMIC DNA]</scope>
    <source>
        <strain evidence="2 3">BEI176</strain>
    </source>
</reference>
<evidence type="ECO:0000313" key="2">
    <source>
        <dbReference type="EMBL" id="TFH92696.1"/>
    </source>
</evidence>
<accession>A0A4Y8WJ65</accession>
<dbReference type="Pfam" id="PF07228">
    <property type="entry name" value="SpoIIE"/>
    <property type="match status" value="1"/>
</dbReference>
<dbReference type="InterPro" id="IPR036457">
    <property type="entry name" value="PPM-type-like_dom_sf"/>
</dbReference>
<dbReference type="OrthoDB" id="479131at2"/>
<feature type="domain" description="PPM-type phosphatase" evidence="1">
    <location>
        <begin position="4"/>
        <end position="191"/>
    </location>
</feature>
<proteinExistence type="predicted"/>